<dbReference type="AlphaFoldDB" id="A0A7X0B550"/>
<keyword evidence="2 5" id="KW-0690">Ribosome biogenesis</keyword>
<keyword evidence="4 5" id="KW-0378">Hydrolase</keyword>
<dbReference type="GO" id="GO:0016788">
    <property type="term" value="F:hydrolase activity, acting on ester bonds"/>
    <property type="evidence" value="ECO:0007669"/>
    <property type="project" value="UniProtKB-UniRule"/>
</dbReference>
<protein>
    <recommendedName>
        <fullName evidence="5">Putative pre-16S rRNA nuclease</fullName>
        <ecNumber evidence="5">3.1.-.-</ecNumber>
    </recommendedName>
</protein>
<proteinExistence type="inferred from homology"/>
<comment type="subcellular location">
    <subcellularLocation>
        <location evidence="5">Cytoplasm</location>
    </subcellularLocation>
</comment>
<keyword evidence="8" id="KW-1185">Reference proteome</keyword>
<dbReference type="EC" id="3.1.-.-" evidence="5"/>
<dbReference type="PANTHER" id="PTHR33317:SF4">
    <property type="entry name" value="POLYNUCLEOTIDYL TRANSFERASE, RIBONUCLEASE H-LIKE SUPERFAMILY PROTEIN"/>
    <property type="match status" value="1"/>
</dbReference>
<dbReference type="GO" id="GO:0000967">
    <property type="term" value="P:rRNA 5'-end processing"/>
    <property type="evidence" value="ECO:0007669"/>
    <property type="project" value="UniProtKB-UniRule"/>
</dbReference>
<accession>A0A7X0B550</accession>
<dbReference type="CDD" id="cd16964">
    <property type="entry name" value="YqgF"/>
    <property type="match status" value="1"/>
</dbReference>
<dbReference type="InterPro" id="IPR005227">
    <property type="entry name" value="YqgF"/>
</dbReference>
<dbReference type="PANTHER" id="PTHR33317">
    <property type="entry name" value="POLYNUCLEOTIDYL TRANSFERASE, RIBONUCLEASE H-LIKE SUPERFAMILY PROTEIN"/>
    <property type="match status" value="1"/>
</dbReference>
<dbReference type="NCBIfam" id="TIGR00250">
    <property type="entry name" value="RNAse_H_YqgF"/>
    <property type="match status" value="1"/>
</dbReference>
<dbReference type="SMART" id="SM00732">
    <property type="entry name" value="YqgFc"/>
    <property type="match status" value="1"/>
</dbReference>
<evidence type="ECO:0000256" key="4">
    <source>
        <dbReference type="ARBA" id="ARBA00022801"/>
    </source>
</evidence>
<dbReference type="Proteomes" id="UP000539175">
    <property type="component" value="Unassembled WGS sequence"/>
</dbReference>
<evidence type="ECO:0000313" key="7">
    <source>
        <dbReference type="EMBL" id="MBB6254616.1"/>
    </source>
</evidence>
<keyword evidence="3 5" id="KW-0540">Nuclease</keyword>
<name>A0A7X0B550_9PROT</name>
<gene>
    <name evidence="7" type="ORF">FHS74_005206</name>
</gene>
<evidence type="ECO:0000256" key="1">
    <source>
        <dbReference type="ARBA" id="ARBA00022490"/>
    </source>
</evidence>
<reference evidence="7 8" key="1">
    <citation type="submission" date="2020-08" db="EMBL/GenBank/DDBJ databases">
        <title>Genomic Encyclopedia of Type Strains, Phase IV (KMG-IV): sequencing the most valuable type-strain genomes for metagenomic binning, comparative biology and taxonomic classification.</title>
        <authorList>
            <person name="Goeker M."/>
        </authorList>
    </citation>
    <scope>NUCLEOTIDE SEQUENCE [LARGE SCALE GENOMIC DNA]</scope>
    <source>
        <strain evidence="7 8">DSM 22198</strain>
    </source>
</reference>
<dbReference type="SUPFAM" id="SSF53098">
    <property type="entry name" value="Ribonuclease H-like"/>
    <property type="match status" value="1"/>
</dbReference>
<dbReference type="Pfam" id="PF03652">
    <property type="entry name" value="RuvX"/>
    <property type="match status" value="1"/>
</dbReference>
<evidence type="ECO:0000256" key="5">
    <source>
        <dbReference type="HAMAP-Rule" id="MF_00651"/>
    </source>
</evidence>
<comment type="caution">
    <text evidence="7">The sequence shown here is derived from an EMBL/GenBank/DDBJ whole genome shotgun (WGS) entry which is preliminary data.</text>
</comment>
<comment type="similarity">
    <text evidence="5">Belongs to the YqgF HJR family.</text>
</comment>
<dbReference type="GO" id="GO:0004518">
    <property type="term" value="F:nuclease activity"/>
    <property type="evidence" value="ECO:0007669"/>
    <property type="project" value="UniProtKB-KW"/>
</dbReference>
<evidence type="ECO:0000313" key="8">
    <source>
        <dbReference type="Proteomes" id="UP000539175"/>
    </source>
</evidence>
<organism evidence="7 8">
    <name type="scientific">Nitrospirillum iridis</name>
    <dbReference type="NCBI Taxonomy" id="765888"/>
    <lineage>
        <taxon>Bacteria</taxon>
        <taxon>Pseudomonadati</taxon>
        <taxon>Pseudomonadota</taxon>
        <taxon>Alphaproteobacteria</taxon>
        <taxon>Rhodospirillales</taxon>
        <taxon>Azospirillaceae</taxon>
        <taxon>Nitrospirillum</taxon>
    </lineage>
</organism>
<dbReference type="HAMAP" id="MF_00651">
    <property type="entry name" value="Nuclease_YqgF"/>
    <property type="match status" value="1"/>
</dbReference>
<dbReference type="RefSeq" id="WP_184807141.1">
    <property type="nucleotide sequence ID" value="NZ_JACIIZ010000018.1"/>
</dbReference>
<dbReference type="EMBL" id="JACIIZ010000018">
    <property type="protein sequence ID" value="MBB6254616.1"/>
    <property type="molecule type" value="Genomic_DNA"/>
</dbReference>
<dbReference type="InterPro" id="IPR037027">
    <property type="entry name" value="YqgF/RNaseH-like_dom_sf"/>
</dbReference>
<dbReference type="InterPro" id="IPR012337">
    <property type="entry name" value="RNaseH-like_sf"/>
</dbReference>
<evidence type="ECO:0000256" key="3">
    <source>
        <dbReference type="ARBA" id="ARBA00022722"/>
    </source>
</evidence>
<feature type="domain" description="YqgF/RNase H-like" evidence="6">
    <location>
        <begin position="17"/>
        <end position="122"/>
    </location>
</feature>
<dbReference type="InterPro" id="IPR006641">
    <property type="entry name" value="YqgF/RNaseH-like_dom"/>
</dbReference>
<sequence>MAIRNLRELKAQLPRGGRLMGLDLGSKTIGMAISDPGLAVASPVGTITRRKFTTDVQDMARELRGRGVAGFVIGLPMNMDGSEGPAAQSARQFAQNLIERPDLLGQVPEIAFWDERLSTSAVSRMMIEWDMTRKRRDEVVDRMAAAYILQGALDYLSAEAAREALAARDAAGDDDADLDD</sequence>
<keyword evidence="1 5" id="KW-0963">Cytoplasm</keyword>
<evidence type="ECO:0000259" key="6">
    <source>
        <dbReference type="SMART" id="SM00732"/>
    </source>
</evidence>
<dbReference type="Gene3D" id="3.30.420.140">
    <property type="entry name" value="YqgF/RNase H-like domain"/>
    <property type="match status" value="1"/>
</dbReference>
<dbReference type="GO" id="GO:0005829">
    <property type="term" value="C:cytosol"/>
    <property type="evidence" value="ECO:0007669"/>
    <property type="project" value="TreeGrafter"/>
</dbReference>
<comment type="function">
    <text evidence="5">Could be a nuclease involved in processing of the 5'-end of pre-16S rRNA.</text>
</comment>
<evidence type="ECO:0000256" key="2">
    <source>
        <dbReference type="ARBA" id="ARBA00022517"/>
    </source>
</evidence>